<gene>
    <name evidence="1" type="ordered locus">Minf_0661</name>
</gene>
<proteinExistence type="predicted"/>
<dbReference type="Proteomes" id="UP000009149">
    <property type="component" value="Chromosome"/>
</dbReference>
<dbReference type="HOGENOM" id="CLU_1693441_0_0_0"/>
<dbReference type="AlphaFoldDB" id="B3E055"/>
<protein>
    <submittedName>
        <fullName evidence="1">Cupin domain containing protein</fullName>
    </submittedName>
</protein>
<name>B3E055_METI4</name>
<accession>B3E055</accession>
<dbReference type="EMBL" id="CP000975">
    <property type="protein sequence ID" value="ACD82716.1"/>
    <property type="molecule type" value="Genomic_DNA"/>
</dbReference>
<organism evidence="1 2">
    <name type="scientific">Methylacidiphilum infernorum (isolate V4)</name>
    <name type="common">Methylokorus infernorum (strain V4)</name>
    <dbReference type="NCBI Taxonomy" id="481448"/>
    <lineage>
        <taxon>Bacteria</taxon>
        <taxon>Pseudomonadati</taxon>
        <taxon>Verrucomicrobiota</taxon>
        <taxon>Methylacidiphilae</taxon>
        <taxon>Methylacidiphilales</taxon>
        <taxon>Methylacidiphilaceae</taxon>
        <taxon>Methylacidiphilum (ex Ratnadevi et al. 2023)</taxon>
    </lineage>
</organism>
<dbReference type="KEGG" id="min:Minf_0661"/>
<reference evidence="1 2" key="1">
    <citation type="journal article" date="2008" name="Biol. Direct">
        <title>Complete genome sequence of the extremely acidophilic methanotroph isolate V4, Methylacidiphilum infernorum, a representative of the bacterial phylum Verrucomicrobia.</title>
        <authorList>
            <person name="Hou S."/>
            <person name="Makarova K.S."/>
            <person name="Saw J.H."/>
            <person name="Senin P."/>
            <person name="Ly B.V."/>
            <person name="Zhou Z."/>
            <person name="Ren Y."/>
            <person name="Wang J."/>
            <person name="Galperin M.Y."/>
            <person name="Omelchenko M.V."/>
            <person name="Wolf Y.I."/>
            <person name="Yutin N."/>
            <person name="Koonin E.V."/>
            <person name="Stott M.B."/>
            <person name="Mountain B.W."/>
            <person name="Crowe M.A."/>
            <person name="Smirnova A.V."/>
            <person name="Dunfield P.F."/>
            <person name="Feng L."/>
            <person name="Wang L."/>
            <person name="Alam M."/>
        </authorList>
    </citation>
    <scope>NUCLEOTIDE SEQUENCE [LARGE SCALE GENOMIC DNA]</scope>
    <source>
        <strain evidence="2">Isolate V4</strain>
    </source>
</reference>
<evidence type="ECO:0000313" key="1">
    <source>
        <dbReference type="EMBL" id="ACD82716.1"/>
    </source>
</evidence>
<evidence type="ECO:0000313" key="2">
    <source>
        <dbReference type="Proteomes" id="UP000009149"/>
    </source>
</evidence>
<sequence>MKNNKTTNRQQSHSLFLLLFQVKKSLQMLFLFPLRFPRWTHYTDKSQGFCCSIFHPLDTSWRNVDQAVSLNGITAPRSRFKGTFPAKKKVYFGLAQSMRLGCFFRFNRPISDGKRKGKVVFFRMKKLVQKRSIPGDKKALLIEILNQQAVFHRLD</sequence>